<dbReference type="InterPro" id="IPR032466">
    <property type="entry name" value="Metal_Hydrolase"/>
</dbReference>
<dbReference type="AlphaFoldDB" id="A0AAE5CCF4"/>
<dbReference type="GO" id="GO:0070573">
    <property type="term" value="F:metallodipeptidase activity"/>
    <property type="evidence" value="ECO:0007669"/>
    <property type="project" value="InterPro"/>
</dbReference>
<evidence type="ECO:0000313" key="2">
    <source>
        <dbReference type="Proteomes" id="UP000702544"/>
    </source>
</evidence>
<dbReference type="EMBL" id="JAACAK010000096">
    <property type="protein sequence ID" value="NIR75843.1"/>
    <property type="molecule type" value="Genomic_DNA"/>
</dbReference>
<evidence type="ECO:0000313" key="1">
    <source>
        <dbReference type="EMBL" id="NIR75843.1"/>
    </source>
</evidence>
<dbReference type="Pfam" id="PF01244">
    <property type="entry name" value="Peptidase_M19"/>
    <property type="match status" value="1"/>
</dbReference>
<reference evidence="1 2" key="1">
    <citation type="submission" date="2020-01" db="EMBL/GenBank/DDBJ databases">
        <title>Genomes assembled from Gulf of Kutch pelagic sediment metagenomes.</title>
        <authorList>
            <person name="Chandrashekar M."/>
            <person name="Mahajan M.S."/>
            <person name="Dave K.J."/>
            <person name="Vatsa P."/>
            <person name="Nathani N.M."/>
        </authorList>
    </citation>
    <scope>NUCLEOTIDE SEQUENCE [LARGE SCALE GENOMIC DNA]</scope>
    <source>
        <strain evidence="1">KS3-K002</strain>
    </source>
</reference>
<dbReference type="PROSITE" id="PS51365">
    <property type="entry name" value="RENAL_DIPEPTIDASE_2"/>
    <property type="match status" value="1"/>
</dbReference>
<accession>A0AAE5CCF4</accession>
<comment type="caution">
    <text evidence="1">The sequence shown here is derived from an EMBL/GenBank/DDBJ whole genome shotgun (WGS) entry which is preliminary data.</text>
</comment>
<sequence>MTHEIQRIHREAPFTDVHIHPSLKAYLFDRDLWKHRYSGRTFDPFASRSDFAMLEKGGYGAIWAAHYVPERELFEDCLAARLVASFLVPRFFEKISGNQFDRLIEMIDAMERQVHRQPDRAEIAVNAADVKRIAAAGKIAVVHCIEGAHVLEDDPDNVEANLEKLAGRGVAMITLCHFYNNGMAMQTDGIPPDNAVKKLCKLNFGSSEPLTELGRTVVRKMNELSMIVDVCHCSPEARQEIFAEVGTHRPIMASHVGVREFMGDPYNPADDEIEHIASTGGVVGVIFMTYWLDESHPKDGLEYIWKTVEHVHDVTGSWEHIAIGTDFDGFTDPPDDMRDASQVGKLTRLMLDRGVTEADVKKVLGGNAQRLLELGWR</sequence>
<name>A0AAE5CCF4_9BACT</name>
<gene>
    <name evidence="1" type="ORF">GWO12_12145</name>
</gene>
<protein>
    <recommendedName>
        <fullName evidence="3">Membrane dipeptidase</fullName>
    </recommendedName>
</protein>
<evidence type="ECO:0008006" key="3">
    <source>
        <dbReference type="Google" id="ProtNLM"/>
    </source>
</evidence>
<dbReference type="SUPFAM" id="SSF51556">
    <property type="entry name" value="Metallo-dependent hydrolases"/>
    <property type="match status" value="1"/>
</dbReference>
<dbReference type="GO" id="GO:0006508">
    <property type="term" value="P:proteolysis"/>
    <property type="evidence" value="ECO:0007669"/>
    <property type="project" value="InterPro"/>
</dbReference>
<dbReference type="Proteomes" id="UP000702544">
    <property type="component" value="Unassembled WGS sequence"/>
</dbReference>
<organism evidence="1 2">
    <name type="scientific">Candidatus Kutchimonas denitrificans</name>
    <dbReference type="NCBI Taxonomy" id="3056748"/>
    <lineage>
        <taxon>Bacteria</taxon>
        <taxon>Pseudomonadati</taxon>
        <taxon>Gemmatimonadota</taxon>
        <taxon>Gemmatimonadia</taxon>
        <taxon>Candidatus Palauibacterales</taxon>
        <taxon>Candidatus Palauibacteraceae</taxon>
        <taxon>Candidatus Kutchimonas</taxon>
    </lineage>
</organism>
<dbReference type="PANTHER" id="PTHR10443">
    <property type="entry name" value="MICROSOMAL DIPEPTIDASE"/>
    <property type="match status" value="1"/>
</dbReference>
<dbReference type="PANTHER" id="PTHR10443:SF12">
    <property type="entry name" value="DIPEPTIDASE"/>
    <property type="match status" value="1"/>
</dbReference>
<proteinExistence type="predicted"/>
<dbReference type="InterPro" id="IPR008257">
    <property type="entry name" value="Pept_M19"/>
</dbReference>
<dbReference type="Gene3D" id="3.20.20.140">
    <property type="entry name" value="Metal-dependent hydrolases"/>
    <property type="match status" value="1"/>
</dbReference>